<evidence type="ECO:0000256" key="1">
    <source>
        <dbReference type="SAM" id="SignalP"/>
    </source>
</evidence>
<feature type="signal peptide" evidence="1">
    <location>
        <begin position="1"/>
        <end position="34"/>
    </location>
</feature>
<organism evidence="2 3">
    <name type="scientific">Agrobacterium tumefaciens</name>
    <dbReference type="NCBI Taxonomy" id="358"/>
    <lineage>
        <taxon>Bacteria</taxon>
        <taxon>Pseudomonadati</taxon>
        <taxon>Pseudomonadota</taxon>
        <taxon>Alphaproteobacteria</taxon>
        <taxon>Hyphomicrobiales</taxon>
        <taxon>Rhizobiaceae</taxon>
        <taxon>Rhizobium/Agrobacterium group</taxon>
        <taxon>Agrobacterium</taxon>
        <taxon>Agrobacterium tumefaciens complex</taxon>
    </lineage>
</organism>
<dbReference type="AlphaFoldDB" id="A0A0D0J616"/>
<protein>
    <submittedName>
        <fullName evidence="2">Uncharacterized protein</fullName>
    </submittedName>
</protein>
<accession>A0A0D0J616</accession>
<name>A0A0D0J616_AGRTU</name>
<sequence>MRLWIQFYSIQNARSLLRPVVIASLMMSGAPAFAGPLDTAYANAMVPYVVLKRGTVECGKPAGEHLAYKARLLNILGRIPNIDLVAADREIERAFEREAPRPRYSECSETLLDLYKIMSGKSAEMALQHLSETVRDH</sequence>
<evidence type="ECO:0000313" key="2">
    <source>
        <dbReference type="EMBL" id="KIQ01090.1"/>
    </source>
</evidence>
<evidence type="ECO:0000313" key="3">
    <source>
        <dbReference type="Proteomes" id="UP000035017"/>
    </source>
</evidence>
<proteinExistence type="predicted"/>
<dbReference type="Proteomes" id="UP000035017">
    <property type="component" value="Unassembled WGS sequence"/>
</dbReference>
<feature type="chain" id="PRO_5002225042" evidence="1">
    <location>
        <begin position="35"/>
        <end position="137"/>
    </location>
</feature>
<comment type="caution">
    <text evidence="2">The sequence shown here is derived from an EMBL/GenBank/DDBJ whole genome shotgun (WGS) entry which is preliminary data.</text>
</comment>
<reference evidence="2 3" key="1">
    <citation type="submission" date="2014-12" db="EMBL/GenBank/DDBJ databases">
        <title>16Stimator: statistical estimation of ribosomal gene copy numbers from draft genome assemblies.</title>
        <authorList>
            <person name="Perisin M.A."/>
            <person name="Vetter M."/>
            <person name="Gilbert J.A."/>
            <person name="Bergelson J."/>
        </authorList>
    </citation>
    <scope>NUCLEOTIDE SEQUENCE [LARGE SCALE GENOMIC DNA]</scope>
    <source>
        <strain evidence="2 3">MEJ076</strain>
    </source>
</reference>
<gene>
    <name evidence="2" type="ORF">RU07_15990</name>
</gene>
<keyword evidence="1" id="KW-0732">Signal</keyword>
<dbReference type="EMBL" id="JXQV01000015">
    <property type="protein sequence ID" value="KIQ01090.1"/>
    <property type="molecule type" value="Genomic_DNA"/>
</dbReference>